<dbReference type="RefSeq" id="WP_052734026.1">
    <property type="nucleotide sequence ID" value="NZ_CBCSDN010000013.1"/>
</dbReference>
<sequence length="195" mass="21849">MSHTVKTIEQRAQELLRGARVTSTPVDLSKIAHFCNAEIHWEKMEADVSGALVVRGHERHIFVNQEHPEVRQRFTIGHEFGHLILHDTGDRMIVDKDLRIYQRVGEASSFAYTAVGATTTPQEEREANMFAAALLMPAPVIAAEALVRDISDEDQMQSLAQELKVSLQALLIRLQQLKVIESTLGAPLKQTTLFD</sequence>
<evidence type="ECO:0000313" key="2">
    <source>
        <dbReference type="EMBL" id="AOV04441.1"/>
    </source>
</evidence>
<keyword evidence="3" id="KW-1185">Reference proteome</keyword>
<gene>
    <name evidence="2" type="ORF">BI380_25475</name>
</gene>
<organism evidence="2 3">
    <name type="scientific">Delftia tsuruhatensis</name>
    <dbReference type="NCBI Taxonomy" id="180282"/>
    <lineage>
        <taxon>Bacteria</taxon>
        <taxon>Pseudomonadati</taxon>
        <taxon>Pseudomonadota</taxon>
        <taxon>Betaproteobacteria</taxon>
        <taxon>Burkholderiales</taxon>
        <taxon>Comamonadaceae</taxon>
        <taxon>Delftia</taxon>
    </lineage>
</organism>
<dbReference type="InterPro" id="IPR010359">
    <property type="entry name" value="IrrE_HExxH"/>
</dbReference>
<proteinExistence type="predicted"/>
<protein>
    <recommendedName>
        <fullName evidence="1">IrrE N-terminal-like domain-containing protein</fullName>
    </recommendedName>
</protein>
<reference evidence="2 3" key="1">
    <citation type="submission" date="2016-09" db="EMBL/GenBank/DDBJ databases">
        <title>Complete genome sequence of Deltia acidovorans CM13 isolated from murine proximal colonic tissue.</title>
        <authorList>
            <person name="Saffarian A."/>
        </authorList>
    </citation>
    <scope>NUCLEOTIDE SEQUENCE [LARGE SCALE GENOMIC DNA]</scope>
    <source>
        <strain evidence="2 3">CM13</strain>
    </source>
</reference>
<dbReference type="InterPro" id="IPR052345">
    <property type="entry name" value="Rad_response_metalloprotease"/>
</dbReference>
<evidence type="ECO:0000313" key="3">
    <source>
        <dbReference type="Proteomes" id="UP000095607"/>
    </source>
</evidence>
<evidence type="ECO:0000259" key="1">
    <source>
        <dbReference type="Pfam" id="PF06114"/>
    </source>
</evidence>
<dbReference type="Proteomes" id="UP000095607">
    <property type="component" value="Chromosome"/>
</dbReference>
<dbReference type="PANTHER" id="PTHR43236:SF2">
    <property type="entry name" value="BLL0069 PROTEIN"/>
    <property type="match status" value="1"/>
</dbReference>
<dbReference type="EMBL" id="CP017420">
    <property type="protein sequence ID" value="AOV04441.1"/>
    <property type="molecule type" value="Genomic_DNA"/>
</dbReference>
<dbReference type="Gene3D" id="1.10.10.2910">
    <property type="match status" value="1"/>
</dbReference>
<dbReference type="PANTHER" id="PTHR43236">
    <property type="entry name" value="ANTITOXIN HIGA1"/>
    <property type="match status" value="1"/>
</dbReference>
<accession>A0ABM6EA82</accession>
<dbReference type="Pfam" id="PF06114">
    <property type="entry name" value="Peptidase_M78"/>
    <property type="match status" value="1"/>
</dbReference>
<name>A0ABM6EA82_9BURK</name>
<feature type="domain" description="IrrE N-terminal-like" evidence="1">
    <location>
        <begin position="55"/>
        <end position="174"/>
    </location>
</feature>